<feature type="transmembrane region" description="Helical" evidence="5">
    <location>
        <begin position="96"/>
        <end position="113"/>
    </location>
</feature>
<evidence type="ECO:0000313" key="6">
    <source>
        <dbReference type="EMBL" id="SDF17144.1"/>
    </source>
</evidence>
<sequence length="137" mass="15283">MKNLKTYYVISLVIFSLAMLGAVLNSAINYDAIVLKIIILGYPAYLVQVIGTAQVIGISILILNRTNWIREWAYAGFFMNLVFGIIAHLLAKDGNGATAVACSILLLINYVMYKKIKEKKKNKKKLKSNQTVLKKVS</sequence>
<evidence type="ECO:0000256" key="1">
    <source>
        <dbReference type="ARBA" id="ARBA00004141"/>
    </source>
</evidence>
<accession>A0A1G7IX69</accession>
<protein>
    <submittedName>
        <fullName evidence="6">DoxX-like family protein</fullName>
    </submittedName>
</protein>
<evidence type="ECO:0000256" key="5">
    <source>
        <dbReference type="SAM" id="Phobius"/>
    </source>
</evidence>
<reference evidence="7" key="1">
    <citation type="submission" date="2016-10" db="EMBL/GenBank/DDBJ databases">
        <authorList>
            <person name="Varghese N."/>
            <person name="Submissions S."/>
        </authorList>
    </citation>
    <scope>NUCLEOTIDE SEQUENCE [LARGE SCALE GENOMIC DNA]</scope>
    <source>
        <strain evidence="7">DSM 24729</strain>
    </source>
</reference>
<evidence type="ECO:0000256" key="2">
    <source>
        <dbReference type="ARBA" id="ARBA00022692"/>
    </source>
</evidence>
<dbReference type="EMBL" id="FNBD01000008">
    <property type="protein sequence ID" value="SDF17144.1"/>
    <property type="molecule type" value="Genomic_DNA"/>
</dbReference>
<dbReference type="Pfam" id="PF13564">
    <property type="entry name" value="DoxX_2"/>
    <property type="match status" value="1"/>
</dbReference>
<feature type="transmembrane region" description="Helical" evidence="5">
    <location>
        <begin position="7"/>
        <end position="28"/>
    </location>
</feature>
<organism evidence="6 7">
    <name type="scientific">Cellulophaga baltica</name>
    <dbReference type="NCBI Taxonomy" id="76594"/>
    <lineage>
        <taxon>Bacteria</taxon>
        <taxon>Pseudomonadati</taxon>
        <taxon>Bacteroidota</taxon>
        <taxon>Flavobacteriia</taxon>
        <taxon>Flavobacteriales</taxon>
        <taxon>Flavobacteriaceae</taxon>
        <taxon>Cellulophaga</taxon>
    </lineage>
</organism>
<comment type="subcellular location">
    <subcellularLocation>
        <location evidence="1">Membrane</location>
        <topology evidence="1">Multi-pass membrane protein</topology>
    </subcellularLocation>
</comment>
<evidence type="ECO:0000256" key="3">
    <source>
        <dbReference type="ARBA" id="ARBA00022989"/>
    </source>
</evidence>
<keyword evidence="3 5" id="KW-1133">Transmembrane helix</keyword>
<dbReference type="InterPro" id="IPR032808">
    <property type="entry name" value="DoxX"/>
</dbReference>
<dbReference type="GO" id="GO:0016020">
    <property type="term" value="C:membrane"/>
    <property type="evidence" value="ECO:0007669"/>
    <property type="project" value="UniProtKB-SubCell"/>
</dbReference>
<evidence type="ECO:0000256" key="4">
    <source>
        <dbReference type="ARBA" id="ARBA00023136"/>
    </source>
</evidence>
<feature type="transmembrane region" description="Helical" evidence="5">
    <location>
        <begin position="72"/>
        <end position="90"/>
    </location>
</feature>
<dbReference type="eggNOG" id="ENOG5030QR7">
    <property type="taxonomic scope" value="Bacteria"/>
</dbReference>
<name>A0A1G7IX69_9FLAO</name>
<feature type="transmembrane region" description="Helical" evidence="5">
    <location>
        <begin position="40"/>
        <end position="63"/>
    </location>
</feature>
<evidence type="ECO:0000313" key="7">
    <source>
        <dbReference type="Proteomes" id="UP000182114"/>
    </source>
</evidence>
<keyword evidence="4 5" id="KW-0472">Membrane</keyword>
<keyword evidence="7" id="KW-1185">Reference proteome</keyword>
<gene>
    <name evidence="6" type="ORF">SAMN04487992_10874</name>
</gene>
<proteinExistence type="predicted"/>
<dbReference type="AlphaFoldDB" id="A0A1G7IX69"/>
<dbReference type="RefSeq" id="WP_074538812.1">
    <property type="nucleotide sequence ID" value="NZ_FNBD01000008.1"/>
</dbReference>
<keyword evidence="2 5" id="KW-0812">Transmembrane</keyword>
<dbReference type="Proteomes" id="UP000182114">
    <property type="component" value="Unassembled WGS sequence"/>
</dbReference>